<dbReference type="SUPFAM" id="SSF55729">
    <property type="entry name" value="Acyl-CoA N-acyltransferases (Nat)"/>
    <property type="match status" value="1"/>
</dbReference>
<dbReference type="EMBL" id="CP020472">
    <property type="protein sequence ID" value="ARD22599.1"/>
    <property type="molecule type" value="Genomic_DNA"/>
</dbReference>
<evidence type="ECO:0000313" key="2">
    <source>
        <dbReference type="EMBL" id="ARD22599.1"/>
    </source>
</evidence>
<dbReference type="Proteomes" id="UP000191820">
    <property type="component" value="Chromosome"/>
</dbReference>
<organism evidence="2 3">
    <name type="scientific">Shewanella japonica</name>
    <dbReference type="NCBI Taxonomy" id="93973"/>
    <lineage>
        <taxon>Bacteria</taxon>
        <taxon>Pseudomonadati</taxon>
        <taxon>Pseudomonadota</taxon>
        <taxon>Gammaproteobacteria</taxon>
        <taxon>Alteromonadales</taxon>
        <taxon>Shewanellaceae</taxon>
        <taxon>Shewanella</taxon>
    </lineage>
</organism>
<dbReference type="Gene3D" id="3.40.630.30">
    <property type="match status" value="1"/>
</dbReference>
<reference evidence="2 3" key="1">
    <citation type="submission" date="2017-03" db="EMBL/GenBank/DDBJ databases">
        <title>Genome sequencing of Shewanella japonica KCTC 22435.</title>
        <authorList>
            <person name="Kim K.M."/>
        </authorList>
    </citation>
    <scope>NUCLEOTIDE SEQUENCE [LARGE SCALE GENOMIC DNA]</scope>
    <source>
        <strain evidence="2 3">KCTC 22435</strain>
    </source>
</reference>
<dbReference type="Pfam" id="PF13508">
    <property type="entry name" value="Acetyltransf_7"/>
    <property type="match status" value="1"/>
</dbReference>
<dbReference type="RefSeq" id="WP_080915882.1">
    <property type="nucleotide sequence ID" value="NZ_CP020472.1"/>
</dbReference>
<name>A0ABN4YHL5_9GAMM</name>
<evidence type="ECO:0000313" key="3">
    <source>
        <dbReference type="Proteomes" id="UP000191820"/>
    </source>
</evidence>
<keyword evidence="3" id="KW-1185">Reference proteome</keyword>
<dbReference type="InterPro" id="IPR016181">
    <property type="entry name" value="Acyl_CoA_acyltransferase"/>
</dbReference>
<gene>
    <name evidence="2" type="ORF">SJ2017_2309</name>
</gene>
<dbReference type="InterPro" id="IPR000182">
    <property type="entry name" value="GNAT_dom"/>
</dbReference>
<dbReference type="PROSITE" id="PS51186">
    <property type="entry name" value="GNAT"/>
    <property type="match status" value="1"/>
</dbReference>
<evidence type="ECO:0000259" key="1">
    <source>
        <dbReference type="PROSITE" id="PS51186"/>
    </source>
</evidence>
<feature type="domain" description="N-acetyltransferase" evidence="1">
    <location>
        <begin position="1"/>
        <end position="155"/>
    </location>
</feature>
<proteinExistence type="predicted"/>
<dbReference type="CDD" id="cd04301">
    <property type="entry name" value="NAT_SF"/>
    <property type="match status" value="1"/>
</dbReference>
<protein>
    <submittedName>
        <fullName evidence="2">N-acetyltransferase</fullName>
    </submittedName>
</protein>
<sequence>MKIAQYQASQAETVIELFANVFSDSEGADEGQVIARLVDDLITTTDSKDLIGFVATENEFVIGCIFFSRLVTANNANAFILSPVAINTENQGQGIGQKLILEGLSYLKATGVERVFSYGDPNYYNKVGFKQINDSIITAPFTLTYPEGWIAQTLNELEISKQDSVISCVDALNKQKYW</sequence>
<accession>A0ABN4YHL5</accession>